<gene>
    <name evidence="3" type="ORF">ACH5RR_029301</name>
</gene>
<reference evidence="3 4" key="1">
    <citation type="submission" date="2024-11" db="EMBL/GenBank/DDBJ databases">
        <title>A near-complete genome assembly of Cinchona calisaya.</title>
        <authorList>
            <person name="Lian D.C."/>
            <person name="Zhao X.W."/>
            <person name="Wei L."/>
        </authorList>
    </citation>
    <scope>NUCLEOTIDE SEQUENCE [LARGE SCALE GENOMIC DNA]</scope>
    <source>
        <tissue evidence="3">Nenye</tissue>
    </source>
</reference>
<name>A0ABD2YR94_9GENT</name>
<feature type="compositionally biased region" description="Basic and acidic residues" evidence="1">
    <location>
        <begin position="122"/>
        <end position="132"/>
    </location>
</feature>
<feature type="region of interest" description="Disordered" evidence="1">
    <location>
        <begin position="120"/>
        <end position="143"/>
    </location>
</feature>
<evidence type="ECO:0000313" key="4">
    <source>
        <dbReference type="Proteomes" id="UP001630127"/>
    </source>
</evidence>
<feature type="domain" description="Transposase-associated" evidence="2">
    <location>
        <begin position="12"/>
        <end position="78"/>
    </location>
</feature>
<keyword evidence="4" id="KW-1185">Reference proteome</keyword>
<evidence type="ECO:0000259" key="2">
    <source>
        <dbReference type="Pfam" id="PF13963"/>
    </source>
</evidence>
<accession>A0ABD2YR94</accession>
<proteinExistence type="predicted"/>
<protein>
    <recommendedName>
        <fullName evidence="2">Transposase-associated domain-containing protein</fullName>
    </recommendedName>
</protein>
<evidence type="ECO:0000256" key="1">
    <source>
        <dbReference type="SAM" id="MobiDB-lite"/>
    </source>
</evidence>
<organism evidence="3 4">
    <name type="scientific">Cinchona calisaya</name>
    <dbReference type="NCBI Taxonomy" id="153742"/>
    <lineage>
        <taxon>Eukaryota</taxon>
        <taxon>Viridiplantae</taxon>
        <taxon>Streptophyta</taxon>
        <taxon>Embryophyta</taxon>
        <taxon>Tracheophyta</taxon>
        <taxon>Spermatophyta</taxon>
        <taxon>Magnoliopsida</taxon>
        <taxon>eudicotyledons</taxon>
        <taxon>Gunneridae</taxon>
        <taxon>Pentapetalae</taxon>
        <taxon>asterids</taxon>
        <taxon>lamiids</taxon>
        <taxon>Gentianales</taxon>
        <taxon>Rubiaceae</taxon>
        <taxon>Cinchonoideae</taxon>
        <taxon>Cinchoneae</taxon>
        <taxon>Cinchona</taxon>
    </lineage>
</organism>
<dbReference type="AlphaFoldDB" id="A0ABD2YR94"/>
<dbReference type="Proteomes" id="UP001630127">
    <property type="component" value="Unassembled WGS sequence"/>
</dbReference>
<comment type="caution">
    <text evidence="3">The sequence shown here is derived from an EMBL/GenBank/DDBJ whole genome shotgun (WGS) entry which is preliminary data.</text>
</comment>
<dbReference type="Pfam" id="PF13963">
    <property type="entry name" value="Transpos_assoc"/>
    <property type="match status" value="1"/>
</dbReference>
<dbReference type="InterPro" id="IPR029480">
    <property type="entry name" value="Transpos_assoc"/>
</dbReference>
<evidence type="ECO:0000313" key="3">
    <source>
        <dbReference type="EMBL" id="KAL3509900.1"/>
    </source>
</evidence>
<sequence length="143" mass="16745">MCDRLLPNRTSLAPHFLEGVNEFVQFACKEPQYANEKEIRCPCSKNQNRKLMDPDHVVEHIYKYGFMEDYWYWTSHGESKPVEFDSHGADSSNSKFLSNEHQNRYQNMVLDAVGRSNFGSEYRQEEQSRLSVEEPPNTEAAQF</sequence>
<dbReference type="EMBL" id="JBJUIK010000012">
    <property type="protein sequence ID" value="KAL3509900.1"/>
    <property type="molecule type" value="Genomic_DNA"/>
</dbReference>